<dbReference type="RefSeq" id="WP_136502115.1">
    <property type="nucleotide sequence ID" value="NZ_SSUX01000011.1"/>
</dbReference>
<dbReference type="Proteomes" id="UP000309618">
    <property type="component" value="Unassembled WGS sequence"/>
</dbReference>
<evidence type="ECO:0000313" key="1">
    <source>
        <dbReference type="EMBL" id="THJ43676.1"/>
    </source>
</evidence>
<proteinExistence type="predicted"/>
<evidence type="ECO:0000313" key="2">
    <source>
        <dbReference type="Proteomes" id="UP000309618"/>
    </source>
</evidence>
<sequence length="102" mass="11149">MSHLNEYMAMIDTEISDIDLLMKQLASIGKNAQGDQLKTDALNSRAELLILLSHLVGVKKILQQAKLSDVLEPEVDVMAGDLIRLAEVAVADYREALENASA</sequence>
<comment type="caution">
    <text evidence="1">The sequence shown here is derived from an EMBL/GenBank/DDBJ whole genome shotgun (WGS) entry which is preliminary data.</text>
</comment>
<name>A0A4S5CKP0_AERVE</name>
<protein>
    <submittedName>
        <fullName evidence="1">Uncharacterized protein</fullName>
    </submittedName>
</protein>
<gene>
    <name evidence="1" type="ORF">E8Q35_15330</name>
</gene>
<accession>A0A4S5CKP0</accession>
<organism evidence="1 2">
    <name type="scientific">Aeromonas veronii</name>
    <dbReference type="NCBI Taxonomy" id="654"/>
    <lineage>
        <taxon>Bacteria</taxon>
        <taxon>Pseudomonadati</taxon>
        <taxon>Pseudomonadota</taxon>
        <taxon>Gammaproteobacteria</taxon>
        <taxon>Aeromonadales</taxon>
        <taxon>Aeromonadaceae</taxon>
        <taxon>Aeromonas</taxon>
    </lineage>
</organism>
<dbReference type="EMBL" id="SSUX01000011">
    <property type="protein sequence ID" value="THJ43676.1"/>
    <property type="molecule type" value="Genomic_DNA"/>
</dbReference>
<dbReference type="AlphaFoldDB" id="A0A4S5CKP0"/>
<reference evidence="1 2" key="1">
    <citation type="submission" date="2019-04" db="EMBL/GenBank/DDBJ databases">
        <title>Comparative genomics of Aeromonas veronii strains pathogenic to fish.</title>
        <authorList>
            <person name="Cascarano M.C."/>
            <person name="Smyrli M."/>
            <person name="Katharios P."/>
        </authorList>
    </citation>
    <scope>NUCLEOTIDE SEQUENCE [LARGE SCALE GENOMIC DNA]</scope>
    <source>
        <strain evidence="1 2">XU1</strain>
    </source>
</reference>